<dbReference type="SUPFAM" id="SSF55144">
    <property type="entry name" value="LigT-like"/>
    <property type="match status" value="1"/>
</dbReference>
<gene>
    <name evidence="1" type="ORF">GGR04_002436</name>
</gene>
<organism evidence="1 2">
    <name type="scientific">Aureimonas pseudogalii</name>
    <dbReference type="NCBI Taxonomy" id="1744844"/>
    <lineage>
        <taxon>Bacteria</taxon>
        <taxon>Pseudomonadati</taxon>
        <taxon>Pseudomonadota</taxon>
        <taxon>Alphaproteobacteria</taxon>
        <taxon>Hyphomicrobiales</taxon>
        <taxon>Aurantimonadaceae</taxon>
        <taxon>Aureimonas</taxon>
    </lineage>
</organism>
<accession>A0A7W6EGY0</accession>
<dbReference type="Pfam" id="PF13563">
    <property type="entry name" value="2_5_RNA_ligase2"/>
    <property type="match status" value="1"/>
</dbReference>
<dbReference type="InterPro" id="IPR009097">
    <property type="entry name" value="Cyclic_Pdiesterase"/>
</dbReference>
<dbReference type="Proteomes" id="UP000542776">
    <property type="component" value="Unassembled WGS sequence"/>
</dbReference>
<evidence type="ECO:0000313" key="1">
    <source>
        <dbReference type="EMBL" id="MBB3998595.1"/>
    </source>
</evidence>
<evidence type="ECO:0000313" key="2">
    <source>
        <dbReference type="Proteomes" id="UP000542776"/>
    </source>
</evidence>
<name>A0A7W6EGY0_9HYPH</name>
<keyword evidence="2" id="KW-1185">Reference proteome</keyword>
<keyword evidence="1" id="KW-0436">Ligase</keyword>
<sequence length="176" mass="19411">MPSHESDPLLVTLRFDEPSFRRFQSERRQHFPPARNIVPAHLSLFHKLPGEEIGAIVADLREATKEQRGAIPLAITGLRFLGYGTAYTIASPALDVLRADLARRWSSWLTPQDAQRFSAHVTIQNKAPAGEAKALHAALNAAFVPFAAEATGLLLWHYRGGPWEPAGAFPFPEPEA</sequence>
<comment type="caution">
    <text evidence="1">The sequence shown here is derived from an EMBL/GenBank/DDBJ whole genome shotgun (WGS) entry which is preliminary data.</text>
</comment>
<dbReference type="RefSeq" id="WP_183200128.1">
    <property type="nucleotide sequence ID" value="NZ_JACIEK010000005.1"/>
</dbReference>
<reference evidence="1 2" key="1">
    <citation type="submission" date="2020-08" db="EMBL/GenBank/DDBJ databases">
        <title>Genomic Encyclopedia of Type Strains, Phase IV (KMG-IV): sequencing the most valuable type-strain genomes for metagenomic binning, comparative biology and taxonomic classification.</title>
        <authorList>
            <person name="Goeker M."/>
        </authorList>
    </citation>
    <scope>NUCLEOTIDE SEQUENCE [LARGE SCALE GENOMIC DNA]</scope>
    <source>
        <strain evidence="1 2">DSM 102238</strain>
    </source>
</reference>
<protein>
    <submittedName>
        <fullName evidence="1">2'-5' RNA ligase</fullName>
    </submittedName>
</protein>
<dbReference type="EMBL" id="JACIEK010000005">
    <property type="protein sequence ID" value="MBB3998595.1"/>
    <property type="molecule type" value="Genomic_DNA"/>
</dbReference>
<dbReference type="GO" id="GO:0016874">
    <property type="term" value="F:ligase activity"/>
    <property type="evidence" value="ECO:0007669"/>
    <property type="project" value="UniProtKB-KW"/>
</dbReference>
<dbReference type="AlphaFoldDB" id="A0A7W6EGY0"/>
<dbReference type="Gene3D" id="3.90.1140.10">
    <property type="entry name" value="Cyclic phosphodiesterase"/>
    <property type="match status" value="1"/>
</dbReference>
<proteinExistence type="predicted"/>